<dbReference type="RefSeq" id="XP_016765910.1">
    <property type="nucleotide sequence ID" value="XM_016901826.1"/>
</dbReference>
<proteinExistence type="predicted"/>
<name>N1QNX7_SPHMS</name>
<evidence type="ECO:0000313" key="2">
    <source>
        <dbReference type="Proteomes" id="UP000016931"/>
    </source>
</evidence>
<evidence type="ECO:0000313" key="1">
    <source>
        <dbReference type="EMBL" id="EMF17789.1"/>
    </source>
</evidence>
<dbReference type="GeneID" id="27898963"/>
<dbReference type="AlphaFoldDB" id="N1QNX7"/>
<sequence length="98" mass="11238">MIIHPEQQKIAAWQVRFIFWRIPNAARRNEIKISSVALPYPNAPNVPAANSPPSARLSPQSWYTVLWYGPHDILGRTQERHALGSSALNRTLRRCRKP</sequence>
<dbReference type="EMBL" id="KB456260">
    <property type="protein sequence ID" value="EMF17789.1"/>
    <property type="molecule type" value="Genomic_DNA"/>
</dbReference>
<dbReference type="Proteomes" id="UP000016931">
    <property type="component" value="Unassembled WGS sequence"/>
</dbReference>
<organism evidence="1 2">
    <name type="scientific">Sphaerulina musiva (strain SO2202)</name>
    <name type="common">Poplar stem canker fungus</name>
    <name type="synonym">Septoria musiva</name>
    <dbReference type="NCBI Taxonomy" id="692275"/>
    <lineage>
        <taxon>Eukaryota</taxon>
        <taxon>Fungi</taxon>
        <taxon>Dikarya</taxon>
        <taxon>Ascomycota</taxon>
        <taxon>Pezizomycotina</taxon>
        <taxon>Dothideomycetes</taxon>
        <taxon>Dothideomycetidae</taxon>
        <taxon>Mycosphaerellales</taxon>
        <taxon>Mycosphaerellaceae</taxon>
        <taxon>Sphaerulina</taxon>
    </lineage>
</organism>
<gene>
    <name evidence="1" type="ORF">SEPMUDRAFT_123115</name>
</gene>
<reference evidence="1 2" key="1">
    <citation type="journal article" date="2012" name="PLoS Pathog.">
        <title>Diverse lifestyles and strategies of plant pathogenesis encoded in the genomes of eighteen Dothideomycetes fungi.</title>
        <authorList>
            <person name="Ohm R.A."/>
            <person name="Feau N."/>
            <person name="Henrissat B."/>
            <person name="Schoch C.L."/>
            <person name="Horwitz B.A."/>
            <person name="Barry K.W."/>
            <person name="Condon B.J."/>
            <person name="Copeland A.C."/>
            <person name="Dhillon B."/>
            <person name="Glaser F."/>
            <person name="Hesse C.N."/>
            <person name="Kosti I."/>
            <person name="LaButti K."/>
            <person name="Lindquist E.A."/>
            <person name="Lucas S."/>
            <person name="Salamov A.A."/>
            <person name="Bradshaw R.E."/>
            <person name="Ciuffetti L."/>
            <person name="Hamelin R.C."/>
            <person name="Kema G.H.J."/>
            <person name="Lawrence C."/>
            <person name="Scott J.A."/>
            <person name="Spatafora J.W."/>
            <person name="Turgeon B.G."/>
            <person name="de Wit P.J.G.M."/>
            <person name="Zhong S."/>
            <person name="Goodwin S.B."/>
            <person name="Grigoriev I.V."/>
        </authorList>
    </citation>
    <scope>NUCLEOTIDE SEQUENCE [LARGE SCALE GENOMIC DNA]</scope>
    <source>
        <strain evidence="1 2">SO2202</strain>
    </source>
</reference>
<keyword evidence="2" id="KW-1185">Reference proteome</keyword>
<dbReference type="HOGENOM" id="CLU_2334965_0_0_1"/>
<protein>
    <submittedName>
        <fullName evidence="1">Uncharacterized protein</fullName>
    </submittedName>
</protein>
<accession>N1QNX7</accession>